<protein>
    <submittedName>
        <fullName evidence="2">Uncharacterized protein</fullName>
    </submittedName>
</protein>
<evidence type="ECO:0000313" key="2">
    <source>
        <dbReference type="EMBL" id="QKX59203.1"/>
    </source>
</evidence>
<accession>A0A7H8R2Y8</accession>
<dbReference type="AlphaFoldDB" id="A0A7H8R2Y8"/>
<dbReference type="OrthoDB" id="5416097at2759"/>
<evidence type="ECO:0000256" key="1">
    <source>
        <dbReference type="SAM" id="MobiDB-lite"/>
    </source>
</evidence>
<dbReference type="EMBL" id="CP055900">
    <property type="protein sequence ID" value="QKX59203.1"/>
    <property type="molecule type" value="Genomic_DNA"/>
</dbReference>
<proteinExistence type="predicted"/>
<dbReference type="RefSeq" id="XP_035345381.1">
    <property type="nucleotide sequence ID" value="XM_035489488.1"/>
</dbReference>
<sequence>MKPRHPGISQNGDLASQLKRPRAPELSLANDDILMPETPPTEPQSSGTEMIENMVTMDPTAHKAWDLGPFALKPVSTDEDQSTMYLEFHWLKKDAWRDPRVPIEELSTKPELPSDLAIIVDMSVGAFDDKHLFARADDDDYDGDGLWYEDSIYSSAFGSDADVNVEPTMEDVVESIENC</sequence>
<keyword evidence="3" id="KW-1185">Reference proteome</keyword>
<name>A0A7H8R2Y8_TALRU</name>
<evidence type="ECO:0000313" key="3">
    <source>
        <dbReference type="Proteomes" id="UP000509510"/>
    </source>
</evidence>
<dbReference type="GeneID" id="55993830"/>
<organism evidence="2 3">
    <name type="scientific">Talaromyces rugulosus</name>
    <name type="common">Penicillium rugulosum</name>
    <dbReference type="NCBI Taxonomy" id="121627"/>
    <lineage>
        <taxon>Eukaryota</taxon>
        <taxon>Fungi</taxon>
        <taxon>Dikarya</taxon>
        <taxon>Ascomycota</taxon>
        <taxon>Pezizomycotina</taxon>
        <taxon>Eurotiomycetes</taxon>
        <taxon>Eurotiomycetidae</taxon>
        <taxon>Eurotiales</taxon>
        <taxon>Trichocomaceae</taxon>
        <taxon>Talaromyces</taxon>
        <taxon>Talaromyces sect. Islandici</taxon>
    </lineage>
</organism>
<reference evidence="3" key="1">
    <citation type="submission" date="2020-06" db="EMBL/GenBank/DDBJ databases">
        <title>A chromosome-scale genome assembly of Talaromyces rugulosus W13939.</title>
        <authorList>
            <person name="Wang B."/>
            <person name="Guo L."/>
            <person name="Ye K."/>
            <person name="Wang L."/>
        </authorList>
    </citation>
    <scope>NUCLEOTIDE SEQUENCE [LARGE SCALE GENOMIC DNA]</scope>
    <source>
        <strain evidence="3">W13939</strain>
    </source>
</reference>
<gene>
    <name evidence="2" type="ORF">TRUGW13939_06335</name>
</gene>
<dbReference type="Proteomes" id="UP000509510">
    <property type="component" value="Chromosome III"/>
</dbReference>
<dbReference type="KEGG" id="trg:TRUGW13939_06335"/>
<feature type="region of interest" description="Disordered" evidence="1">
    <location>
        <begin position="1"/>
        <end position="50"/>
    </location>
</feature>